<dbReference type="Pfam" id="PF09474">
    <property type="entry name" value="Type_III_YscX"/>
    <property type="match status" value="1"/>
</dbReference>
<sequence length="137" mass="15371">MSDIKLGPGLAFDRGIDQITFARKGDTQTLPRREEGMPADLAMRPEVEALLGQPSLDSDLEAALSPHLQHRELLSPQHFRQGLESVQQHLRQAASQLEKEPAQTDALRAVNRASRLLNEECSLRDLVQMYRSVLYQG</sequence>
<organism evidence="1 2">
    <name type="scientific">Lampropedia aestuarii</name>
    <dbReference type="NCBI Taxonomy" id="2562762"/>
    <lineage>
        <taxon>Bacteria</taxon>
        <taxon>Pseudomonadati</taxon>
        <taxon>Pseudomonadota</taxon>
        <taxon>Betaproteobacteria</taxon>
        <taxon>Burkholderiales</taxon>
        <taxon>Comamonadaceae</taxon>
        <taxon>Lampropedia</taxon>
    </lineage>
</organism>
<name>A0A4S5BGZ2_9BURK</name>
<reference evidence="1 2" key="1">
    <citation type="submission" date="2019-04" db="EMBL/GenBank/DDBJ databases">
        <title>Lampropedia sp YIM MLB12 draf genome.</title>
        <authorList>
            <person name="Wang Y.-X."/>
        </authorList>
    </citation>
    <scope>NUCLEOTIDE SEQUENCE [LARGE SCALE GENOMIC DNA]</scope>
    <source>
        <strain evidence="1 2">YIM MLB12</strain>
    </source>
</reference>
<dbReference type="RefSeq" id="WP_136407402.1">
    <property type="nucleotide sequence ID" value="NZ_JARXRQ010000006.1"/>
</dbReference>
<accession>A0A4S5BGZ2</accession>
<dbReference type="OrthoDB" id="8908641at2"/>
<dbReference type="EMBL" id="SSWX01000022">
    <property type="protein sequence ID" value="THJ31530.1"/>
    <property type="molecule type" value="Genomic_DNA"/>
</dbReference>
<proteinExistence type="predicted"/>
<dbReference type="Proteomes" id="UP000306236">
    <property type="component" value="Unassembled WGS sequence"/>
</dbReference>
<evidence type="ECO:0000313" key="1">
    <source>
        <dbReference type="EMBL" id="THJ31530.1"/>
    </source>
</evidence>
<keyword evidence="2" id="KW-1185">Reference proteome</keyword>
<comment type="caution">
    <text evidence="1">The sequence shown here is derived from an EMBL/GenBank/DDBJ whole genome shotgun (WGS) entry which is preliminary data.</text>
</comment>
<protein>
    <submittedName>
        <fullName evidence="1">Uncharacterized protein</fullName>
    </submittedName>
</protein>
<dbReference type="AlphaFoldDB" id="A0A4S5BGZ2"/>
<gene>
    <name evidence="1" type="ORF">E8K88_14540</name>
</gene>
<dbReference type="InterPro" id="IPR012672">
    <property type="entry name" value="T3SS_YscX"/>
</dbReference>
<evidence type="ECO:0000313" key="2">
    <source>
        <dbReference type="Proteomes" id="UP000306236"/>
    </source>
</evidence>